<dbReference type="AlphaFoldDB" id="A0A6A4X2P6"/>
<protein>
    <submittedName>
        <fullName evidence="3">Putative ATP-dependent DNA helicase HFM1</fullName>
    </submittedName>
</protein>
<dbReference type="PROSITE" id="PS51192">
    <property type="entry name" value="HELICASE_ATP_BIND_1"/>
    <property type="match status" value="1"/>
</dbReference>
<dbReference type="SUPFAM" id="SSF52540">
    <property type="entry name" value="P-loop containing nucleoside triphosphate hydrolases"/>
    <property type="match status" value="2"/>
</dbReference>
<organism evidence="3 4">
    <name type="scientific">Amphibalanus amphitrite</name>
    <name type="common">Striped barnacle</name>
    <name type="synonym">Balanus amphitrite</name>
    <dbReference type="NCBI Taxonomy" id="1232801"/>
    <lineage>
        <taxon>Eukaryota</taxon>
        <taxon>Metazoa</taxon>
        <taxon>Ecdysozoa</taxon>
        <taxon>Arthropoda</taxon>
        <taxon>Crustacea</taxon>
        <taxon>Multicrustacea</taxon>
        <taxon>Cirripedia</taxon>
        <taxon>Thoracica</taxon>
        <taxon>Thoracicalcarea</taxon>
        <taxon>Balanomorpha</taxon>
        <taxon>Balanoidea</taxon>
        <taxon>Balanidae</taxon>
        <taxon>Amphibalaninae</taxon>
        <taxon>Amphibalanus</taxon>
    </lineage>
</organism>
<dbReference type="Pfam" id="PF00270">
    <property type="entry name" value="DEAD"/>
    <property type="match status" value="1"/>
</dbReference>
<dbReference type="GO" id="GO:0005524">
    <property type="term" value="F:ATP binding"/>
    <property type="evidence" value="ECO:0007669"/>
    <property type="project" value="InterPro"/>
</dbReference>
<keyword evidence="3" id="KW-0378">Hydrolase</keyword>
<evidence type="ECO:0000313" key="4">
    <source>
        <dbReference type="Proteomes" id="UP000440578"/>
    </source>
</evidence>
<dbReference type="PANTHER" id="PTHR47835">
    <property type="entry name" value="HFM1, ATP DEPENDENT DNA HELICASE HOMOLOG"/>
    <property type="match status" value="1"/>
</dbReference>
<dbReference type="SMART" id="SM00487">
    <property type="entry name" value="DEXDc"/>
    <property type="match status" value="1"/>
</dbReference>
<proteinExistence type="predicted"/>
<dbReference type="InterPro" id="IPR014001">
    <property type="entry name" value="Helicase_ATP-bd"/>
</dbReference>
<keyword evidence="3" id="KW-0067">ATP-binding</keyword>
<accession>A0A6A4X2P6</accession>
<dbReference type="PANTHER" id="PTHR47835:SF3">
    <property type="entry name" value="HELICASE FOR MEIOSIS 1"/>
    <property type="match status" value="1"/>
</dbReference>
<dbReference type="InterPro" id="IPR011545">
    <property type="entry name" value="DEAD/DEAH_box_helicase_dom"/>
</dbReference>
<dbReference type="InterPro" id="IPR027417">
    <property type="entry name" value="P-loop_NTPase"/>
</dbReference>
<dbReference type="Proteomes" id="UP000440578">
    <property type="component" value="Unassembled WGS sequence"/>
</dbReference>
<sequence length="473" mass="52372">MPASLVPTRALRSARHQSADDLLAPPEHPSYSPDHPSYSLVQPSDSAEHPSDSPEHPSDFPEHQSDSAEHPSDSAEHPSDSAELHPSFSPVYLSSGQRAEPDQRKQQPSDLFTSMDWDSLPEPGAGSTIGHVAGRWPLRPRTERATSPPAVRRSDDCPAALRAVSELPSRYRAVFQPFTLFNRVQSAVLDDALYSDRPLVVCAPTGSGKTVIFELAIVRLLMEFERAGQPVDCLAVYMAPMKALCTERFRDWRNKFGPLGLECCELTGDTDRDEYAELRRPQVVLTTPEKWDWVTRRWPRLGSVRLLLLDEVHLLADPQRGPTMEAVVSRTEERPGRQHPRWSPFRFDMSLNYQLASVLHTYSDGKPALVFCSTRKGCQQAAAALVQQAALVADGRHKVQLTRAANLVTDGALRELLLKGVGVHHAAHFAMGVNLPAHLVVIKSTRHYTAAGCQLYSDAEILQMCGTRRPAAV</sequence>
<name>A0A6A4X2P6_AMPAM</name>
<dbReference type="GO" id="GO:0016787">
    <property type="term" value="F:hydrolase activity"/>
    <property type="evidence" value="ECO:0007669"/>
    <property type="project" value="UniProtKB-KW"/>
</dbReference>
<keyword evidence="3" id="KW-0547">Nucleotide-binding</keyword>
<keyword evidence="4" id="KW-1185">Reference proteome</keyword>
<dbReference type="OrthoDB" id="5575at2759"/>
<evidence type="ECO:0000313" key="3">
    <source>
        <dbReference type="EMBL" id="KAF0311749.1"/>
    </source>
</evidence>
<dbReference type="Gene3D" id="3.40.50.300">
    <property type="entry name" value="P-loop containing nucleotide triphosphate hydrolases"/>
    <property type="match status" value="3"/>
</dbReference>
<dbReference type="EMBL" id="VIIS01000218">
    <property type="protein sequence ID" value="KAF0311749.1"/>
    <property type="molecule type" value="Genomic_DNA"/>
</dbReference>
<dbReference type="GO" id="GO:0043138">
    <property type="term" value="F:3'-5' DNA helicase activity"/>
    <property type="evidence" value="ECO:0007669"/>
    <property type="project" value="UniProtKB-EC"/>
</dbReference>
<feature type="domain" description="Helicase ATP-binding" evidence="2">
    <location>
        <begin position="190"/>
        <end position="373"/>
    </location>
</feature>
<evidence type="ECO:0000256" key="1">
    <source>
        <dbReference type="SAM" id="MobiDB-lite"/>
    </source>
</evidence>
<comment type="caution">
    <text evidence="3">The sequence shown here is derived from an EMBL/GenBank/DDBJ whole genome shotgun (WGS) entry which is preliminary data.</text>
</comment>
<reference evidence="3 4" key="1">
    <citation type="submission" date="2019-07" db="EMBL/GenBank/DDBJ databases">
        <title>Draft genome assembly of a fouling barnacle, Amphibalanus amphitrite (Darwin, 1854): The first reference genome for Thecostraca.</title>
        <authorList>
            <person name="Kim W."/>
        </authorList>
    </citation>
    <scope>NUCLEOTIDE SEQUENCE [LARGE SCALE GENOMIC DNA]</scope>
    <source>
        <strain evidence="3">SNU_AA5</strain>
        <tissue evidence="3">Soma without cirri and trophi</tissue>
    </source>
</reference>
<dbReference type="InterPro" id="IPR052247">
    <property type="entry name" value="Meiotic_Crossover_Helicase"/>
</dbReference>
<feature type="compositionally biased region" description="Low complexity" evidence="1">
    <location>
        <begin position="29"/>
        <end position="39"/>
    </location>
</feature>
<dbReference type="GO" id="GO:0003676">
    <property type="term" value="F:nucleic acid binding"/>
    <property type="evidence" value="ECO:0007669"/>
    <property type="project" value="InterPro"/>
</dbReference>
<feature type="compositionally biased region" description="Basic and acidic residues" evidence="1">
    <location>
        <begin position="46"/>
        <end position="83"/>
    </location>
</feature>
<gene>
    <name evidence="3" type="primary">hfm1_1</name>
    <name evidence="3" type="ORF">FJT64_017456</name>
</gene>
<keyword evidence="3" id="KW-0347">Helicase</keyword>
<feature type="region of interest" description="Disordered" evidence="1">
    <location>
        <begin position="1"/>
        <end position="134"/>
    </location>
</feature>
<evidence type="ECO:0000259" key="2">
    <source>
        <dbReference type="PROSITE" id="PS51192"/>
    </source>
</evidence>